<feature type="domain" description="EF-hand" evidence="2">
    <location>
        <begin position="158"/>
        <end position="186"/>
    </location>
</feature>
<dbReference type="SUPFAM" id="SSF47473">
    <property type="entry name" value="EF-hand"/>
    <property type="match status" value="1"/>
</dbReference>
<feature type="domain" description="EF-hand" evidence="2">
    <location>
        <begin position="235"/>
        <end position="263"/>
    </location>
</feature>
<evidence type="ECO:0000259" key="2">
    <source>
        <dbReference type="SMART" id="SM00054"/>
    </source>
</evidence>
<proteinExistence type="predicted"/>
<evidence type="ECO:0000256" key="1">
    <source>
        <dbReference type="ARBA" id="ARBA00022837"/>
    </source>
</evidence>
<dbReference type="PROSITE" id="PS00018">
    <property type="entry name" value="EF_HAND_1"/>
    <property type="match status" value="1"/>
</dbReference>
<dbReference type="InterPro" id="IPR002048">
    <property type="entry name" value="EF_hand_dom"/>
</dbReference>
<reference evidence="4" key="1">
    <citation type="submission" date="2016-11" db="UniProtKB">
        <authorList>
            <consortium name="WormBaseParasite"/>
        </authorList>
    </citation>
    <scope>IDENTIFICATION</scope>
</reference>
<dbReference type="Proteomes" id="UP000095287">
    <property type="component" value="Unplaced"/>
</dbReference>
<dbReference type="Gene3D" id="1.10.238.10">
    <property type="entry name" value="EF-hand"/>
    <property type="match status" value="2"/>
</dbReference>
<dbReference type="SMART" id="SM00054">
    <property type="entry name" value="EFh"/>
    <property type="match status" value="4"/>
</dbReference>
<feature type="domain" description="EF-hand" evidence="2">
    <location>
        <begin position="201"/>
        <end position="229"/>
    </location>
</feature>
<keyword evidence="1" id="KW-0106">Calcium</keyword>
<name>A0A1I7ZPJ6_9BILA</name>
<dbReference type="GO" id="GO:0005509">
    <property type="term" value="F:calcium ion binding"/>
    <property type="evidence" value="ECO:0007669"/>
    <property type="project" value="InterPro"/>
</dbReference>
<dbReference type="AlphaFoldDB" id="A0A1I7ZPJ6"/>
<dbReference type="InterPro" id="IPR018247">
    <property type="entry name" value="EF_Hand_1_Ca_BS"/>
</dbReference>
<dbReference type="InterPro" id="IPR011992">
    <property type="entry name" value="EF-hand-dom_pair"/>
</dbReference>
<feature type="domain" description="EF-hand" evidence="2">
    <location>
        <begin position="127"/>
        <end position="155"/>
    </location>
</feature>
<organism evidence="3 4">
    <name type="scientific">Steinernema glaseri</name>
    <dbReference type="NCBI Taxonomy" id="37863"/>
    <lineage>
        <taxon>Eukaryota</taxon>
        <taxon>Metazoa</taxon>
        <taxon>Ecdysozoa</taxon>
        <taxon>Nematoda</taxon>
        <taxon>Chromadorea</taxon>
        <taxon>Rhabditida</taxon>
        <taxon>Tylenchina</taxon>
        <taxon>Panagrolaimomorpha</taxon>
        <taxon>Strongyloidoidea</taxon>
        <taxon>Steinernematidae</taxon>
        <taxon>Steinernema</taxon>
    </lineage>
</organism>
<sequence length="264" mass="30291">MVMLNCAKADDNQNTSSVGQTVFVKIFHFGATNNGSEVDWIGKRLLASPHSLSYAPSEQSLQSTLRRMHCRSVYLAITSASCVARAQDPKHCGTMKSVFLCSALFLLGAAEQHWGPWQFGNRPGNETTEQLFSRMDVNKDNAVVPNEFLRWSADVVGLAEKEFDDRDKNKDKKLTLEEMRAFKKEVFEREEKIAEKAYIQHAEDLIKPIDKNNDNVLDMDELTNYFELRRLKTDNLKEILKPFDTNGDWKFDVKELAGMRYCFF</sequence>
<keyword evidence="3" id="KW-1185">Reference proteome</keyword>
<evidence type="ECO:0000313" key="4">
    <source>
        <dbReference type="WBParaSite" id="L893_g2854.t1"/>
    </source>
</evidence>
<protein>
    <submittedName>
        <fullName evidence="4">EF hand</fullName>
    </submittedName>
</protein>
<dbReference type="WBParaSite" id="L893_g2854.t1">
    <property type="protein sequence ID" value="L893_g2854.t1"/>
    <property type="gene ID" value="L893_g2854"/>
</dbReference>
<accession>A0A1I7ZPJ6</accession>
<evidence type="ECO:0000313" key="3">
    <source>
        <dbReference type="Proteomes" id="UP000095287"/>
    </source>
</evidence>